<gene>
    <name evidence="1" type="ORF">g.10490</name>
</gene>
<feature type="non-terminal residue" evidence="1">
    <location>
        <position position="1"/>
    </location>
</feature>
<evidence type="ECO:0000313" key="1">
    <source>
        <dbReference type="EMBL" id="JAT07220.1"/>
    </source>
</evidence>
<protein>
    <submittedName>
        <fullName evidence="1">Uncharacterized protein</fullName>
    </submittedName>
</protein>
<sequence length="158" mass="18299">IEDRQGGNGMTPLVLARSYLFLQVFPGIFSFCYYSCPRPTDIVCGVDSHLGAKLFRGKCLMMRLNHCSSTNYRQMDILKCLERYPEVIQEFISINGLDKRFDRFGAVHGSRPLPRYLVIYNVLLRMAIGFKPWPVPIYPPFPYPQLPFPFWPMLNLNA</sequence>
<dbReference type="InterPro" id="IPR036058">
    <property type="entry name" value="Kazal_dom_sf"/>
</dbReference>
<organism evidence="1">
    <name type="scientific">Homalodisca liturata</name>
    <dbReference type="NCBI Taxonomy" id="320908"/>
    <lineage>
        <taxon>Eukaryota</taxon>
        <taxon>Metazoa</taxon>
        <taxon>Ecdysozoa</taxon>
        <taxon>Arthropoda</taxon>
        <taxon>Hexapoda</taxon>
        <taxon>Insecta</taxon>
        <taxon>Pterygota</taxon>
        <taxon>Neoptera</taxon>
        <taxon>Paraneoptera</taxon>
        <taxon>Hemiptera</taxon>
        <taxon>Auchenorrhyncha</taxon>
        <taxon>Membracoidea</taxon>
        <taxon>Cicadellidae</taxon>
        <taxon>Cicadellinae</taxon>
        <taxon>Proconiini</taxon>
        <taxon>Homalodisca</taxon>
    </lineage>
</organism>
<accession>A0A1B6K700</accession>
<proteinExistence type="predicted"/>
<dbReference type="AlphaFoldDB" id="A0A1B6K700"/>
<dbReference type="SUPFAM" id="SSF100895">
    <property type="entry name" value="Kazal-type serine protease inhibitors"/>
    <property type="match status" value="1"/>
</dbReference>
<reference evidence="1" key="1">
    <citation type="submission" date="2015-11" db="EMBL/GenBank/DDBJ databases">
        <title>De novo transcriptome assembly of four potential Pierce s Disease insect vectors from Arizona vineyards.</title>
        <authorList>
            <person name="Tassone E.E."/>
        </authorList>
    </citation>
    <scope>NUCLEOTIDE SEQUENCE</scope>
</reference>
<dbReference type="EMBL" id="GECU01000487">
    <property type="protein sequence ID" value="JAT07220.1"/>
    <property type="molecule type" value="Transcribed_RNA"/>
</dbReference>
<name>A0A1B6K700_9HEMI</name>